<keyword evidence="1" id="KW-0227">DNA damage</keyword>
<evidence type="ECO:0000256" key="1">
    <source>
        <dbReference type="RuleBase" id="RU363044"/>
    </source>
</evidence>
<dbReference type="VEuPathDB" id="FungiDB:H310_04627"/>
<dbReference type="PANTHER" id="PTHR47642">
    <property type="entry name" value="ATP-DEPENDENT DNA HELICASE"/>
    <property type="match status" value="1"/>
</dbReference>
<dbReference type="GO" id="GO:0005524">
    <property type="term" value="F:ATP binding"/>
    <property type="evidence" value="ECO:0007669"/>
    <property type="project" value="UniProtKB-KW"/>
</dbReference>
<keyword evidence="1" id="KW-0233">DNA recombination</keyword>
<dbReference type="GO" id="GO:0006310">
    <property type="term" value="P:DNA recombination"/>
    <property type="evidence" value="ECO:0007669"/>
    <property type="project" value="UniProtKB-KW"/>
</dbReference>
<dbReference type="GO" id="GO:0016887">
    <property type="term" value="F:ATP hydrolysis activity"/>
    <property type="evidence" value="ECO:0007669"/>
    <property type="project" value="RHEA"/>
</dbReference>
<dbReference type="GO" id="GO:0043139">
    <property type="term" value="F:5'-3' DNA helicase activity"/>
    <property type="evidence" value="ECO:0007669"/>
    <property type="project" value="UniProtKB-EC"/>
</dbReference>
<dbReference type="RefSeq" id="XP_008867282.1">
    <property type="nucleotide sequence ID" value="XM_008869060.1"/>
</dbReference>
<keyword evidence="1" id="KW-0547">Nucleotide-binding</keyword>
<keyword evidence="1" id="KW-0347">Helicase</keyword>
<dbReference type="SUPFAM" id="SSF52540">
    <property type="entry name" value="P-loop containing nucleoside triphosphate hydrolases"/>
    <property type="match status" value="2"/>
</dbReference>
<dbReference type="EMBL" id="KI913958">
    <property type="protein sequence ID" value="ETW04326.1"/>
    <property type="molecule type" value="Genomic_DNA"/>
</dbReference>
<comment type="similarity">
    <text evidence="1">Belongs to the helicase family.</text>
</comment>
<proteinExistence type="inferred from homology"/>
<name>A0A024UD46_9STRA</name>
<feature type="domain" description="DNA helicase Pif1-like DEAD-box helicase" evidence="2">
    <location>
        <begin position="103"/>
        <end position="232"/>
    </location>
</feature>
<dbReference type="CDD" id="cd18809">
    <property type="entry name" value="SF1_C_RecD"/>
    <property type="match status" value="1"/>
</dbReference>
<sequence>MMFDGSFTNHCNREFQKCTQYNFFNGPSAGMLDIKEFALSQGGIAKTTAKSFVEANSLGERIVQVKAKRPANSFGPPITLPLAKTQRTTPSSARNNTMLQAVQRDENVFFTGRAGTGKSFLLGHVKKIAPKQGLFSAATTGIAAFNINGMTVHHFAGFPQKSNSIVQHCHADSRSFQAVIHWRDAALLVIDEMSMLDGQMFDALEAIARTVRKSKLFFGGSQLVLSGDFIQVQISWKGFSSFCRRHSARAFGMVAALNSRCVDNRRHASNDAIHIFSHNAEVTDVINNASLENSDGDVHDFIAIETGDKSLLKGSPIPVRIQFKLVGFTSGTNMPIVSFDHDTSQPIMKEVFSVIANHTVVASRQQVPLTLAYAISIHKSQGLTFHSAVLHLGKVFEYGQAYVALSRLSSLAGLFIAVPLTMRVHPRLLAADSPFA</sequence>
<gene>
    <name evidence="3" type="ORF">H310_04627</name>
</gene>
<protein>
    <recommendedName>
        <fullName evidence="1">ATP-dependent DNA helicase</fullName>
        <ecNumber evidence="1">5.6.2.3</ecNumber>
    </recommendedName>
</protein>
<accession>A0A024UD46</accession>
<dbReference type="EC" id="5.6.2.3" evidence="1"/>
<dbReference type="GO" id="GO:0006281">
    <property type="term" value="P:DNA repair"/>
    <property type="evidence" value="ECO:0007669"/>
    <property type="project" value="UniProtKB-KW"/>
</dbReference>
<keyword evidence="1" id="KW-0378">Hydrolase</keyword>
<dbReference type="Gene3D" id="3.40.50.300">
    <property type="entry name" value="P-loop containing nucleotide triphosphate hydrolases"/>
    <property type="match status" value="1"/>
</dbReference>
<dbReference type="AlphaFoldDB" id="A0A024UD46"/>
<keyword evidence="1" id="KW-0067">ATP-binding</keyword>
<dbReference type="InterPro" id="IPR027417">
    <property type="entry name" value="P-loop_NTPase"/>
</dbReference>
<evidence type="ECO:0000313" key="3">
    <source>
        <dbReference type="EMBL" id="ETW04326.1"/>
    </source>
</evidence>
<dbReference type="OrthoDB" id="192530at2759"/>
<dbReference type="InterPro" id="IPR051055">
    <property type="entry name" value="PIF1_helicase"/>
</dbReference>
<reference evidence="3" key="1">
    <citation type="submission" date="2013-12" db="EMBL/GenBank/DDBJ databases">
        <title>The Genome Sequence of Aphanomyces invadans NJM9701.</title>
        <authorList>
            <consortium name="The Broad Institute Genomics Platform"/>
            <person name="Russ C."/>
            <person name="Tyler B."/>
            <person name="van West P."/>
            <person name="Dieguez-Uribeondo J."/>
            <person name="Young S.K."/>
            <person name="Zeng Q."/>
            <person name="Gargeya S."/>
            <person name="Fitzgerald M."/>
            <person name="Abouelleil A."/>
            <person name="Alvarado L."/>
            <person name="Chapman S.B."/>
            <person name="Gainer-Dewar J."/>
            <person name="Goldberg J."/>
            <person name="Griggs A."/>
            <person name="Gujja S."/>
            <person name="Hansen M."/>
            <person name="Howarth C."/>
            <person name="Imamovic A."/>
            <person name="Ireland A."/>
            <person name="Larimer J."/>
            <person name="McCowan C."/>
            <person name="Murphy C."/>
            <person name="Pearson M."/>
            <person name="Poon T.W."/>
            <person name="Priest M."/>
            <person name="Roberts A."/>
            <person name="Saif S."/>
            <person name="Shea T."/>
            <person name="Sykes S."/>
            <person name="Wortman J."/>
            <person name="Nusbaum C."/>
            <person name="Birren B."/>
        </authorList>
    </citation>
    <scope>NUCLEOTIDE SEQUENCE [LARGE SCALE GENOMIC DNA]</scope>
    <source>
        <strain evidence="3">NJM9701</strain>
    </source>
</reference>
<evidence type="ECO:0000259" key="2">
    <source>
        <dbReference type="Pfam" id="PF05970"/>
    </source>
</evidence>
<dbReference type="InterPro" id="IPR010285">
    <property type="entry name" value="DNA_helicase_pif1-like_DEAD"/>
</dbReference>
<keyword evidence="1" id="KW-0234">DNA repair</keyword>
<comment type="catalytic activity">
    <reaction evidence="1">
        <text>ATP + H2O = ADP + phosphate + H(+)</text>
        <dbReference type="Rhea" id="RHEA:13065"/>
        <dbReference type="ChEBI" id="CHEBI:15377"/>
        <dbReference type="ChEBI" id="CHEBI:15378"/>
        <dbReference type="ChEBI" id="CHEBI:30616"/>
        <dbReference type="ChEBI" id="CHEBI:43474"/>
        <dbReference type="ChEBI" id="CHEBI:456216"/>
        <dbReference type="EC" id="5.6.2.3"/>
    </reaction>
</comment>
<dbReference type="eggNOG" id="KOG0987">
    <property type="taxonomic scope" value="Eukaryota"/>
</dbReference>
<dbReference type="PANTHER" id="PTHR47642:SF7">
    <property type="entry name" value="ATP-DEPENDENT DNA HELICASE PIF1"/>
    <property type="match status" value="1"/>
</dbReference>
<dbReference type="GO" id="GO:0000723">
    <property type="term" value="P:telomere maintenance"/>
    <property type="evidence" value="ECO:0007669"/>
    <property type="project" value="InterPro"/>
</dbReference>
<dbReference type="GeneID" id="20081677"/>
<dbReference type="Pfam" id="PF05970">
    <property type="entry name" value="PIF1"/>
    <property type="match status" value="1"/>
</dbReference>
<comment type="cofactor">
    <cofactor evidence="1">
        <name>Mg(2+)</name>
        <dbReference type="ChEBI" id="CHEBI:18420"/>
    </cofactor>
</comment>
<organism evidence="3">
    <name type="scientific">Aphanomyces invadans</name>
    <dbReference type="NCBI Taxonomy" id="157072"/>
    <lineage>
        <taxon>Eukaryota</taxon>
        <taxon>Sar</taxon>
        <taxon>Stramenopiles</taxon>
        <taxon>Oomycota</taxon>
        <taxon>Saprolegniomycetes</taxon>
        <taxon>Saprolegniales</taxon>
        <taxon>Verrucalvaceae</taxon>
        <taxon>Aphanomyces</taxon>
    </lineage>
</organism>
<dbReference type="STRING" id="157072.A0A024UD46"/>